<dbReference type="CDD" id="cd00180">
    <property type="entry name" value="PKc"/>
    <property type="match status" value="1"/>
</dbReference>
<dbReference type="PROSITE" id="PS00108">
    <property type="entry name" value="PROTEIN_KINASE_ST"/>
    <property type="match status" value="1"/>
</dbReference>
<dbReference type="InterPro" id="IPR053235">
    <property type="entry name" value="Ser_Thr_kinase"/>
</dbReference>
<dbReference type="Proteomes" id="UP000244855">
    <property type="component" value="Unassembled WGS sequence"/>
</dbReference>
<feature type="compositionally biased region" description="Polar residues" evidence="4">
    <location>
        <begin position="417"/>
        <end position="437"/>
    </location>
</feature>
<dbReference type="OrthoDB" id="4062651at2759"/>
<dbReference type="SUPFAM" id="SSF56112">
    <property type="entry name" value="Protein kinase-like (PK-like)"/>
    <property type="match status" value="1"/>
</dbReference>
<dbReference type="GO" id="GO:0005737">
    <property type="term" value="C:cytoplasm"/>
    <property type="evidence" value="ECO:0007669"/>
    <property type="project" value="TreeGrafter"/>
</dbReference>
<evidence type="ECO:0000259" key="5">
    <source>
        <dbReference type="PROSITE" id="PS50011"/>
    </source>
</evidence>
<evidence type="ECO:0000256" key="2">
    <source>
        <dbReference type="ARBA" id="ARBA00022840"/>
    </source>
</evidence>
<dbReference type="STRING" id="97972.A0A2V1E4B7"/>
<keyword evidence="2 3" id="KW-0067">ATP-binding</keyword>
<feature type="region of interest" description="Disordered" evidence="4">
    <location>
        <begin position="922"/>
        <end position="945"/>
    </location>
</feature>
<evidence type="ECO:0000313" key="6">
    <source>
        <dbReference type="EMBL" id="PVI05413.1"/>
    </source>
</evidence>
<dbReference type="SMART" id="SM00220">
    <property type="entry name" value="S_TKc"/>
    <property type="match status" value="1"/>
</dbReference>
<dbReference type="Pfam" id="PF00069">
    <property type="entry name" value="Pkinase"/>
    <property type="match status" value="1"/>
</dbReference>
<reference evidence="6 7" key="1">
    <citation type="journal article" date="2018" name="Sci. Rep.">
        <title>Comparative genomics provides insights into the lifestyle and reveals functional heterogeneity of dark septate endophytic fungi.</title>
        <authorList>
            <person name="Knapp D.G."/>
            <person name="Nemeth J.B."/>
            <person name="Barry K."/>
            <person name="Hainaut M."/>
            <person name="Henrissat B."/>
            <person name="Johnson J."/>
            <person name="Kuo A."/>
            <person name="Lim J.H.P."/>
            <person name="Lipzen A."/>
            <person name="Nolan M."/>
            <person name="Ohm R.A."/>
            <person name="Tamas L."/>
            <person name="Grigoriev I.V."/>
            <person name="Spatafora J.W."/>
            <person name="Nagy L.G."/>
            <person name="Kovacs G.M."/>
        </authorList>
    </citation>
    <scope>NUCLEOTIDE SEQUENCE [LARGE SCALE GENOMIC DNA]</scope>
    <source>
        <strain evidence="6 7">DSE2036</strain>
    </source>
</reference>
<dbReference type="PROSITE" id="PS50011">
    <property type="entry name" value="PROTEIN_KINASE_DOM"/>
    <property type="match status" value="1"/>
</dbReference>
<dbReference type="AlphaFoldDB" id="A0A2V1E4B7"/>
<dbReference type="EMBL" id="KZ805314">
    <property type="protein sequence ID" value="PVI05413.1"/>
    <property type="molecule type" value="Genomic_DNA"/>
</dbReference>
<dbReference type="Gene3D" id="3.30.200.20">
    <property type="entry name" value="Phosphorylase Kinase, domain 1"/>
    <property type="match status" value="1"/>
</dbReference>
<dbReference type="PROSITE" id="PS00107">
    <property type="entry name" value="PROTEIN_KINASE_ATP"/>
    <property type="match status" value="1"/>
</dbReference>
<dbReference type="InterPro" id="IPR008271">
    <property type="entry name" value="Ser/Thr_kinase_AS"/>
</dbReference>
<dbReference type="InterPro" id="IPR017441">
    <property type="entry name" value="Protein_kinase_ATP_BS"/>
</dbReference>
<protein>
    <submittedName>
        <fullName evidence="6">Kinase-like protein</fullName>
    </submittedName>
</protein>
<evidence type="ECO:0000256" key="4">
    <source>
        <dbReference type="SAM" id="MobiDB-lite"/>
    </source>
</evidence>
<sequence length="945" mass="106932">MNEEKLLSAPNLHRYIQFIDSHFEEISVIGRGGSAEVTHVRHILSGKHFACKRINRDENMKRQRNQLIEFEQEVTVLKRISHHHTVNFVASVTDYASFSIILTPVAKDVLKAMFERQSREQPLPQSDIATLRHAFGCLATALAYLHEQEVRHKDIKPGNILLSEGRVYLCDFGISRDWSKSENSTTEGDVMKFTRRYCAPEVFNQESRNTKSDIWSLGCVYMEMISVIKGYTIEELNEFFLQRSDGRSSQGLWSAPEIINAWLVKLRNDTPDSADNIPLDWVTPMIRIESADRPKASEIVNMIHQQCVHLETPGLFIARCCARSDSVAPVDTVVDSPTLCGPPSSGLGIGGDFTSPQGYPMAPQHRKSKDRSVSPHTQSSGPRESVDTMFYTMERTQRGYRSSSNILSPVSAVSNSDQTSSILTSGGPSRTVSHTDMITTTPPHRRPIPPPATYELKCACGPRANEKHIFNSSYSPNGSALFDRNNRTMEVFPMCEIGDNKIQVYETAPQDPKAQSRPNPMLWWVTRRLVISYISGDPEMRRCNSFWVPLADLRFAMTDNVVQLSWSDCNHMVEISTGNYQQHYDWIYEPNKPNNAIAIPFNDSVDAKQFISAITLPFNDDRYVTHTKHIPISNIFEIDVFDVGRPGVRNYRAATLKSFSTSGIATSKSYIVWPEIDLRIENTYAKEPNVSYEMNVEIKNINTPTYLSNTVGEPAADYKKVAQFSQARQIMTSMNVRFPVFPHHRFPTPPPAAVEMLQSLTGWTLSYFAIVTKFKSKNRRWGSKRFGRADVMLWEKEVDDHVANIKRRGVTVAFRLHADTRLPWITGKIGALTTVEYTSSLDATITVSNKMHGKLLHAGRMMAIESEMPSEHKHSRSGSHSDAAELSDLVVTFEDTRYRWEFVKLVEEYRLAATPLQRIHTSSESMRRIGSLASSNDPISSPPMR</sequence>
<proteinExistence type="predicted"/>
<feature type="domain" description="Protein kinase" evidence="5">
    <location>
        <begin position="23"/>
        <end position="307"/>
    </location>
</feature>
<keyword evidence="6" id="KW-0808">Transferase</keyword>
<evidence type="ECO:0000256" key="1">
    <source>
        <dbReference type="ARBA" id="ARBA00022741"/>
    </source>
</evidence>
<keyword evidence="6" id="KW-0418">Kinase</keyword>
<gene>
    <name evidence="6" type="ORF">DM02DRAFT_99454</name>
</gene>
<feature type="region of interest" description="Disordered" evidence="4">
    <location>
        <begin position="417"/>
        <end position="451"/>
    </location>
</feature>
<keyword evidence="1 3" id="KW-0547">Nucleotide-binding</keyword>
<dbReference type="GO" id="GO:0004674">
    <property type="term" value="F:protein serine/threonine kinase activity"/>
    <property type="evidence" value="ECO:0007669"/>
    <property type="project" value="TreeGrafter"/>
</dbReference>
<feature type="binding site" evidence="3">
    <location>
        <position position="52"/>
    </location>
    <ligand>
        <name>ATP</name>
        <dbReference type="ChEBI" id="CHEBI:30616"/>
    </ligand>
</feature>
<evidence type="ECO:0000256" key="3">
    <source>
        <dbReference type="PROSITE-ProRule" id="PRU10141"/>
    </source>
</evidence>
<keyword evidence="7" id="KW-1185">Reference proteome</keyword>
<dbReference type="InterPro" id="IPR000719">
    <property type="entry name" value="Prot_kinase_dom"/>
</dbReference>
<dbReference type="PANTHER" id="PTHR24361">
    <property type="entry name" value="MITOGEN-ACTIVATED KINASE KINASE KINASE"/>
    <property type="match status" value="1"/>
</dbReference>
<evidence type="ECO:0000313" key="7">
    <source>
        <dbReference type="Proteomes" id="UP000244855"/>
    </source>
</evidence>
<accession>A0A2V1E4B7</accession>
<dbReference type="GO" id="GO:0005524">
    <property type="term" value="F:ATP binding"/>
    <property type="evidence" value="ECO:0007669"/>
    <property type="project" value="UniProtKB-UniRule"/>
</dbReference>
<dbReference type="InterPro" id="IPR011009">
    <property type="entry name" value="Kinase-like_dom_sf"/>
</dbReference>
<organism evidence="6 7">
    <name type="scientific">Periconia macrospinosa</name>
    <dbReference type="NCBI Taxonomy" id="97972"/>
    <lineage>
        <taxon>Eukaryota</taxon>
        <taxon>Fungi</taxon>
        <taxon>Dikarya</taxon>
        <taxon>Ascomycota</taxon>
        <taxon>Pezizomycotina</taxon>
        <taxon>Dothideomycetes</taxon>
        <taxon>Pleosporomycetidae</taxon>
        <taxon>Pleosporales</taxon>
        <taxon>Massarineae</taxon>
        <taxon>Periconiaceae</taxon>
        <taxon>Periconia</taxon>
    </lineage>
</organism>
<feature type="region of interest" description="Disordered" evidence="4">
    <location>
        <begin position="352"/>
        <end position="387"/>
    </location>
</feature>
<name>A0A2V1E4B7_9PLEO</name>
<dbReference type="Gene3D" id="1.10.510.10">
    <property type="entry name" value="Transferase(Phosphotransferase) domain 1"/>
    <property type="match status" value="1"/>
</dbReference>